<dbReference type="AlphaFoldDB" id="A0A979FKA7"/>
<reference evidence="3" key="1">
    <citation type="submission" date="2025-08" db="UniProtKB">
        <authorList>
            <consortium name="RefSeq"/>
        </authorList>
    </citation>
    <scope>IDENTIFICATION</scope>
    <source>
        <tissue evidence="3">Whole organism</tissue>
    </source>
</reference>
<feature type="non-terminal residue" evidence="3">
    <location>
        <position position="1"/>
    </location>
</feature>
<dbReference type="Proteomes" id="UP000694843">
    <property type="component" value="Unplaced"/>
</dbReference>
<feature type="compositionally biased region" description="Gly residues" evidence="1">
    <location>
        <begin position="88"/>
        <end position="97"/>
    </location>
</feature>
<protein>
    <submittedName>
        <fullName evidence="3">Uncharacterized protein LOC125178121</fullName>
    </submittedName>
</protein>
<evidence type="ECO:0000313" key="3">
    <source>
        <dbReference type="RefSeq" id="XP_047737128.1"/>
    </source>
</evidence>
<gene>
    <name evidence="3" type="primary">LOC125178121</name>
</gene>
<sequence>QQQYRAIHQFGPRPYEHHVFSDKLKQMGQRHIMESIPPTLSLKLNPAQAGHNPELGGGVSGMVSDPWSPAVGYGAGYSNYMTGSGGGASGVHSGGYSAGSSTPSLGYTTPELSHSITAMDTSTALP</sequence>
<keyword evidence="2" id="KW-1185">Reference proteome</keyword>
<feature type="compositionally biased region" description="Polar residues" evidence="1">
    <location>
        <begin position="102"/>
        <end position="113"/>
    </location>
</feature>
<proteinExistence type="predicted"/>
<dbReference type="GeneID" id="125178121"/>
<dbReference type="RefSeq" id="XP_047737128.1">
    <property type="nucleotide sequence ID" value="XM_047881172.1"/>
</dbReference>
<evidence type="ECO:0000256" key="1">
    <source>
        <dbReference type="SAM" id="MobiDB-lite"/>
    </source>
</evidence>
<evidence type="ECO:0000313" key="2">
    <source>
        <dbReference type="Proteomes" id="UP000694843"/>
    </source>
</evidence>
<dbReference type="KEGG" id="hazt:125178121"/>
<feature type="region of interest" description="Disordered" evidence="1">
    <location>
        <begin position="88"/>
        <end position="113"/>
    </location>
</feature>
<organism evidence="2 3">
    <name type="scientific">Hyalella azteca</name>
    <name type="common">Amphipod</name>
    <dbReference type="NCBI Taxonomy" id="294128"/>
    <lineage>
        <taxon>Eukaryota</taxon>
        <taxon>Metazoa</taxon>
        <taxon>Ecdysozoa</taxon>
        <taxon>Arthropoda</taxon>
        <taxon>Crustacea</taxon>
        <taxon>Multicrustacea</taxon>
        <taxon>Malacostraca</taxon>
        <taxon>Eumalacostraca</taxon>
        <taxon>Peracarida</taxon>
        <taxon>Amphipoda</taxon>
        <taxon>Senticaudata</taxon>
        <taxon>Talitrida</taxon>
        <taxon>Talitroidea</taxon>
        <taxon>Hyalellidae</taxon>
        <taxon>Hyalella</taxon>
    </lineage>
</organism>
<name>A0A979FKA7_HYAAZ</name>
<feature type="non-terminal residue" evidence="3">
    <location>
        <position position="126"/>
    </location>
</feature>
<accession>A0A979FKA7</accession>